<reference evidence="5 6" key="1">
    <citation type="submission" date="2024-12" db="EMBL/GenBank/DDBJ databases">
        <title>The unique morphological basis and parallel evolutionary history of personate flowers in Penstemon.</title>
        <authorList>
            <person name="Depatie T.H."/>
            <person name="Wessinger C.A."/>
        </authorList>
    </citation>
    <scope>NUCLEOTIDE SEQUENCE [LARGE SCALE GENOMIC DNA]</scope>
    <source>
        <strain evidence="5">WTNN_2</strain>
        <tissue evidence="5">Leaf</tissue>
    </source>
</reference>
<dbReference type="InterPro" id="IPR000210">
    <property type="entry name" value="BTB/POZ_dom"/>
</dbReference>
<evidence type="ECO:0000313" key="6">
    <source>
        <dbReference type="Proteomes" id="UP001634393"/>
    </source>
</evidence>
<keyword evidence="6" id="KW-1185">Reference proteome</keyword>
<dbReference type="SUPFAM" id="SSF49599">
    <property type="entry name" value="TRAF domain-like"/>
    <property type="match status" value="1"/>
</dbReference>
<dbReference type="PANTHER" id="PTHR26379">
    <property type="entry name" value="BTB/POZ AND MATH DOMAIN-CONTAINING PROTEIN 1"/>
    <property type="match status" value="1"/>
</dbReference>
<accession>A0ABD3RIZ3</accession>
<feature type="domain" description="MATH" evidence="4">
    <location>
        <begin position="24"/>
        <end position="167"/>
    </location>
</feature>
<name>A0ABD3RIZ3_9LAMI</name>
<dbReference type="CDD" id="cd18280">
    <property type="entry name" value="BTB_POZ_BPM_plant"/>
    <property type="match status" value="1"/>
</dbReference>
<dbReference type="SMART" id="SM00225">
    <property type="entry name" value="BTB"/>
    <property type="match status" value="1"/>
</dbReference>
<dbReference type="SUPFAM" id="SSF54695">
    <property type="entry name" value="POZ domain"/>
    <property type="match status" value="1"/>
</dbReference>
<evidence type="ECO:0000313" key="5">
    <source>
        <dbReference type="EMBL" id="KAL3812714.1"/>
    </source>
</evidence>
<comment type="caution">
    <text evidence="5">The sequence shown here is derived from an EMBL/GenBank/DDBJ whole genome shotgun (WGS) entry which is preliminary data.</text>
</comment>
<comment type="similarity">
    <text evidence="2">Belongs to the Tdpoz family.</text>
</comment>
<evidence type="ECO:0000256" key="1">
    <source>
        <dbReference type="ARBA" id="ARBA00004906"/>
    </source>
</evidence>
<dbReference type="Proteomes" id="UP001634393">
    <property type="component" value="Unassembled WGS sequence"/>
</dbReference>
<feature type="domain" description="BTB" evidence="3">
    <location>
        <begin position="200"/>
        <end position="259"/>
    </location>
</feature>
<dbReference type="Gene3D" id="2.60.210.10">
    <property type="entry name" value="Apoptosis, Tumor Necrosis Factor Receptor Associated Protein 2, Chain A"/>
    <property type="match status" value="1"/>
</dbReference>
<dbReference type="InterPro" id="IPR008974">
    <property type="entry name" value="TRAF-like"/>
</dbReference>
<dbReference type="Pfam" id="PF24570">
    <property type="entry name" value="BACK_BPM_SPOP"/>
    <property type="match status" value="1"/>
</dbReference>
<sequence length="412" mass="46542">MAKVDSFKEAPNLTRSISKNILVKGSHKFEIQGYSLTKGVGVGKYISSDTFSIGGHLWQIQFYPDGQTISESGGDIYVSLYVALVSKKCEEDVRAWLLFELLDESGNTWKRSNGLFKMAPKDSRFLAGPYTLHDSKRTLGYEYFCKRTELEPSQFIKDDCLTIQCNVGVVTTSIYCPKTLVQLSDLRQSYKQLLERKEGSDVSFEVEGEIFYAHKIILSTMSPVFNAQLFGPLKEENTQCIKIEEMQAPIFKALLHFIYCDVIPDLDSKCGATVMTQHLLAAADRYGIQTLRSLCELRLCENIDINSVASSLALAEQHGCFQLKSRCLEFIGMPKNLEDVMQTDGFKNLKMSCPAVINDLLKSVDQLRDYSFNSNEPDIQELKRDKSYIYGGVAHICSLVKRLLLRFLYTGN</sequence>
<dbReference type="InterPro" id="IPR002083">
    <property type="entry name" value="MATH/TRAF_dom"/>
</dbReference>
<dbReference type="CDD" id="cd00121">
    <property type="entry name" value="MATH"/>
    <property type="match status" value="1"/>
</dbReference>
<dbReference type="PROSITE" id="PS50097">
    <property type="entry name" value="BTB"/>
    <property type="match status" value="1"/>
</dbReference>
<protein>
    <submittedName>
        <fullName evidence="5">Uncharacterized protein</fullName>
    </submittedName>
</protein>
<dbReference type="Pfam" id="PF00651">
    <property type="entry name" value="BTB"/>
    <property type="match status" value="1"/>
</dbReference>
<dbReference type="Gene3D" id="1.25.40.420">
    <property type="match status" value="1"/>
</dbReference>
<comment type="pathway">
    <text evidence="1">Protein modification; protein ubiquitination.</text>
</comment>
<gene>
    <name evidence="5" type="ORF">ACJIZ3_013982</name>
</gene>
<proteinExistence type="inferred from homology"/>
<organism evidence="5 6">
    <name type="scientific">Penstemon smallii</name>
    <dbReference type="NCBI Taxonomy" id="265156"/>
    <lineage>
        <taxon>Eukaryota</taxon>
        <taxon>Viridiplantae</taxon>
        <taxon>Streptophyta</taxon>
        <taxon>Embryophyta</taxon>
        <taxon>Tracheophyta</taxon>
        <taxon>Spermatophyta</taxon>
        <taxon>Magnoliopsida</taxon>
        <taxon>eudicotyledons</taxon>
        <taxon>Gunneridae</taxon>
        <taxon>Pentapetalae</taxon>
        <taxon>asterids</taxon>
        <taxon>lamiids</taxon>
        <taxon>Lamiales</taxon>
        <taxon>Plantaginaceae</taxon>
        <taxon>Cheloneae</taxon>
        <taxon>Penstemon</taxon>
    </lineage>
</organism>
<dbReference type="Pfam" id="PF22486">
    <property type="entry name" value="MATH_2"/>
    <property type="match status" value="1"/>
</dbReference>
<dbReference type="InterPro" id="IPR045005">
    <property type="entry name" value="BPM1-6"/>
</dbReference>
<dbReference type="PANTHER" id="PTHR26379:SF187">
    <property type="entry name" value="OS07G0655300 PROTEIN"/>
    <property type="match status" value="1"/>
</dbReference>
<dbReference type="InterPro" id="IPR056423">
    <property type="entry name" value="BACK_BPM_SPOP"/>
</dbReference>
<dbReference type="Gene3D" id="3.30.710.10">
    <property type="entry name" value="Potassium Channel Kv1.1, Chain A"/>
    <property type="match status" value="1"/>
</dbReference>
<dbReference type="AlphaFoldDB" id="A0ABD3RIZ3"/>
<dbReference type="InterPro" id="IPR011333">
    <property type="entry name" value="SKP1/BTB/POZ_sf"/>
</dbReference>
<evidence type="ECO:0000256" key="2">
    <source>
        <dbReference type="ARBA" id="ARBA00010846"/>
    </source>
</evidence>
<dbReference type="EMBL" id="JBJXBP010000008">
    <property type="protein sequence ID" value="KAL3812714.1"/>
    <property type="molecule type" value="Genomic_DNA"/>
</dbReference>
<evidence type="ECO:0000259" key="3">
    <source>
        <dbReference type="PROSITE" id="PS50097"/>
    </source>
</evidence>
<dbReference type="PROSITE" id="PS50144">
    <property type="entry name" value="MATH"/>
    <property type="match status" value="1"/>
</dbReference>
<evidence type="ECO:0000259" key="4">
    <source>
        <dbReference type="PROSITE" id="PS50144"/>
    </source>
</evidence>